<dbReference type="Proteomes" id="UP000693970">
    <property type="component" value="Unassembled WGS sequence"/>
</dbReference>
<dbReference type="AlphaFoldDB" id="A0A9K3PVT6"/>
<feature type="region of interest" description="Disordered" evidence="1">
    <location>
        <begin position="354"/>
        <end position="424"/>
    </location>
</feature>
<feature type="compositionally biased region" description="Basic and acidic residues" evidence="1">
    <location>
        <begin position="374"/>
        <end position="390"/>
    </location>
</feature>
<feature type="compositionally biased region" description="Basic and acidic residues" evidence="1">
    <location>
        <begin position="715"/>
        <end position="724"/>
    </location>
</feature>
<feature type="region of interest" description="Disordered" evidence="1">
    <location>
        <begin position="1"/>
        <end position="54"/>
    </location>
</feature>
<feature type="region of interest" description="Disordered" evidence="1">
    <location>
        <begin position="665"/>
        <end position="806"/>
    </location>
</feature>
<protein>
    <submittedName>
        <fullName evidence="2">Uncharacterized protein</fullName>
    </submittedName>
</protein>
<feature type="compositionally biased region" description="Polar residues" evidence="1">
    <location>
        <begin position="778"/>
        <end position="792"/>
    </location>
</feature>
<feature type="compositionally biased region" description="Polar residues" evidence="1">
    <location>
        <begin position="291"/>
        <end position="325"/>
    </location>
</feature>
<organism evidence="2 3">
    <name type="scientific">Nitzschia inconspicua</name>
    <dbReference type="NCBI Taxonomy" id="303405"/>
    <lineage>
        <taxon>Eukaryota</taxon>
        <taxon>Sar</taxon>
        <taxon>Stramenopiles</taxon>
        <taxon>Ochrophyta</taxon>
        <taxon>Bacillariophyta</taxon>
        <taxon>Bacillariophyceae</taxon>
        <taxon>Bacillariophycidae</taxon>
        <taxon>Bacillariales</taxon>
        <taxon>Bacillariaceae</taxon>
        <taxon>Nitzschia</taxon>
    </lineage>
</organism>
<sequence>MLDTAFSRTPKGFPAAPPFFESDGRDSTEPQGDSEDEQEDATLVSETNNGESGIISYVESFDDLTLRIPSPSMVDSSPGTALERNRLKKRTLESQLAAWREGIGKAKVTKQPSLKNVDSSSDGPPPLVDWEESESDLASYQTVTNNSRNDHSFVDSLGASISTASLPMLVDYDTPEDSLRLSHFSRLKNRSKISSSAIDLGNPSDDKGNSTTSGAIFSPLETKKPRSSFRRASMGSVPLTSARMTTGGWISNIIFNDDLTKTLNSETLDSQRPSTQASPWMRIKKERRSSLESSCLTSDQNNVENNSSIPSNQGGTLSALISQPDQQSLSHSENIVCPGKIILHCRPRSSKSILSADSSLSSERTGTASQRLRVKSEGYSRSSRFRDKGRTSSGASSVTTNRSDKSNSSTARKNGKNFNGDKLTAREDNDLASVTSYETMHSCSTRKAICRTQSFDSLASSIDSMGKANYEASKTAQRQSSKPAKRQGRRNSTGHIEKKSFKNDFGALTKANLNLMHERRGSTGSKMPEQSIVTTGTAPTCKTKQLKAKSERCLGIDTNKRVPRRMSTGTTFSGMLVDHVDSQHLARTSLDSPTNKQQLRQTRRMSAGVSNCYAPITASLKEEIRQIAVKPKHPSSGRSISSVELWNGSNTSACTASVSSWKSSAEVDKPSSLLSTASSSSKNSNRKPSSLLGTASSSKSSNRKPDSSRTVQSKKKYDPNDSAHKQLPKIDTMIKNSPSRSRIIMNRLNIFKSKQGSNGEESMEKRHSRRASADGATTDMSNNGNHQWQQKSCPPKGPRARRRASTGAATELLFDNPSYGADLTTTGVVFPQEPVQFGSPKRSGRAGRRLSLGLLRVSKKKGS</sequence>
<evidence type="ECO:0000313" key="3">
    <source>
        <dbReference type="Proteomes" id="UP000693970"/>
    </source>
</evidence>
<feature type="region of interest" description="Disordered" evidence="1">
    <location>
        <begin position="196"/>
        <end position="231"/>
    </location>
</feature>
<feature type="region of interest" description="Disordered" evidence="1">
    <location>
        <begin position="110"/>
        <end position="140"/>
    </location>
</feature>
<evidence type="ECO:0000313" key="2">
    <source>
        <dbReference type="EMBL" id="KAG7361390.1"/>
    </source>
</evidence>
<feature type="region of interest" description="Disordered" evidence="1">
    <location>
        <begin position="834"/>
        <end position="863"/>
    </location>
</feature>
<reference evidence="2" key="1">
    <citation type="journal article" date="2021" name="Sci. Rep.">
        <title>Diploid genomic architecture of Nitzschia inconspicua, an elite biomass production diatom.</title>
        <authorList>
            <person name="Oliver A."/>
            <person name="Podell S."/>
            <person name="Pinowska A."/>
            <person name="Traller J.C."/>
            <person name="Smith S.R."/>
            <person name="McClure R."/>
            <person name="Beliaev A."/>
            <person name="Bohutskyi P."/>
            <person name="Hill E.A."/>
            <person name="Rabines A."/>
            <person name="Zheng H."/>
            <person name="Allen L.Z."/>
            <person name="Kuo A."/>
            <person name="Grigoriev I.V."/>
            <person name="Allen A.E."/>
            <person name="Hazlebeck D."/>
            <person name="Allen E.E."/>
        </authorList>
    </citation>
    <scope>NUCLEOTIDE SEQUENCE</scope>
    <source>
        <strain evidence="2">Hildebrandi</strain>
    </source>
</reference>
<feature type="compositionally biased region" description="Polar residues" evidence="1">
    <location>
        <begin position="110"/>
        <end position="122"/>
    </location>
</feature>
<feature type="compositionally biased region" description="Polar residues" evidence="1">
    <location>
        <begin position="391"/>
        <end position="412"/>
    </location>
</feature>
<comment type="caution">
    <text evidence="2">The sequence shown here is derived from an EMBL/GenBank/DDBJ whole genome shotgun (WGS) entry which is preliminary data.</text>
</comment>
<feature type="compositionally biased region" description="Low complexity" evidence="1">
    <location>
        <begin position="670"/>
        <end position="700"/>
    </location>
</feature>
<name>A0A9K3PVT6_9STRA</name>
<proteinExistence type="predicted"/>
<accession>A0A9K3PVT6</accession>
<feature type="compositionally biased region" description="Polar residues" evidence="1">
    <location>
        <begin position="472"/>
        <end position="482"/>
    </location>
</feature>
<gene>
    <name evidence="2" type="ORF">IV203_036490</name>
</gene>
<feature type="region of interest" description="Disordered" evidence="1">
    <location>
        <begin position="289"/>
        <end position="325"/>
    </location>
</feature>
<feature type="region of interest" description="Disordered" evidence="1">
    <location>
        <begin position="469"/>
        <end position="500"/>
    </location>
</feature>
<dbReference type="EMBL" id="JAGRRH010000013">
    <property type="protein sequence ID" value="KAG7361390.1"/>
    <property type="molecule type" value="Genomic_DNA"/>
</dbReference>
<keyword evidence="3" id="KW-1185">Reference proteome</keyword>
<evidence type="ECO:0000256" key="1">
    <source>
        <dbReference type="SAM" id="MobiDB-lite"/>
    </source>
</evidence>
<feature type="region of interest" description="Disordered" evidence="1">
    <location>
        <begin position="69"/>
        <end position="88"/>
    </location>
</feature>
<reference evidence="2" key="2">
    <citation type="submission" date="2021-04" db="EMBL/GenBank/DDBJ databases">
        <authorList>
            <person name="Podell S."/>
        </authorList>
    </citation>
    <scope>NUCLEOTIDE SEQUENCE</scope>
    <source>
        <strain evidence="2">Hildebrandi</strain>
    </source>
</reference>
<feature type="region of interest" description="Disordered" evidence="1">
    <location>
        <begin position="586"/>
        <end position="606"/>
    </location>
</feature>
<feature type="compositionally biased region" description="Polar residues" evidence="1">
    <location>
        <begin position="586"/>
        <end position="600"/>
    </location>
</feature>